<dbReference type="Gene3D" id="1.10.10.10">
    <property type="entry name" value="Winged helix-like DNA-binding domain superfamily/Winged helix DNA-binding domain"/>
    <property type="match status" value="2"/>
</dbReference>
<evidence type="ECO:0000256" key="4">
    <source>
        <dbReference type="ARBA" id="ARBA00023306"/>
    </source>
</evidence>
<dbReference type="AlphaFoldDB" id="A0A1G6WLB8"/>
<feature type="compositionally biased region" description="Acidic residues" evidence="5">
    <location>
        <begin position="205"/>
        <end position="226"/>
    </location>
</feature>
<evidence type="ECO:0000256" key="1">
    <source>
        <dbReference type="ARBA" id="ARBA00022490"/>
    </source>
</evidence>
<organism evidence="6 7">
    <name type="scientific">Rhodospira trueperi</name>
    <dbReference type="NCBI Taxonomy" id="69960"/>
    <lineage>
        <taxon>Bacteria</taxon>
        <taxon>Pseudomonadati</taxon>
        <taxon>Pseudomonadota</taxon>
        <taxon>Alphaproteobacteria</taxon>
        <taxon>Rhodospirillales</taxon>
        <taxon>Rhodospirillaceae</taxon>
        <taxon>Rhodospira</taxon>
    </lineage>
</organism>
<dbReference type="GO" id="GO:0051301">
    <property type="term" value="P:cell division"/>
    <property type="evidence" value="ECO:0007669"/>
    <property type="project" value="UniProtKB-KW"/>
</dbReference>
<keyword evidence="7" id="KW-1185">Reference proteome</keyword>
<dbReference type="Pfam" id="PF04079">
    <property type="entry name" value="SMC_ScpB"/>
    <property type="match status" value="1"/>
</dbReference>
<dbReference type="InterPro" id="IPR005234">
    <property type="entry name" value="ScpB_csome_segregation"/>
</dbReference>
<evidence type="ECO:0000256" key="3">
    <source>
        <dbReference type="ARBA" id="ARBA00022829"/>
    </source>
</evidence>
<dbReference type="InterPro" id="IPR036390">
    <property type="entry name" value="WH_DNA-bd_sf"/>
</dbReference>
<dbReference type="SUPFAM" id="SSF46785">
    <property type="entry name" value="Winged helix' DNA-binding domain"/>
    <property type="match status" value="2"/>
</dbReference>
<protein>
    <submittedName>
        <fullName evidence="6">Segregation and condensation protein B</fullName>
    </submittedName>
</protein>
<keyword evidence="4" id="KW-0131">Cell cycle</keyword>
<dbReference type="Proteomes" id="UP000199412">
    <property type="component" value="Unassembled WGS sequence"/>
</dbReference>
<sequence>MSETTEPNGAADAFQLLRMIEAIVFASAEPVTEAALAARLPEGVKVRPLLETLAAQYDRRGVQLTRAGNTWAFRTAPDLAEALTVETVDQRRLSRAAVETLAIIAYHQPVTRAEIEEIRGVAVSKGTLDVLLDAGWIRPRGRRQTPGRPLQWGSTDAFLDHFGLESVKDLPGVDELRAAGLLDARPALAAYGARAHDHDDAATLPDDDGSDEPLDPNDGAEEQGPA</sequence>
<keyword evidence="1" id="KW-0963">Cytoplasm</keyword>
<evidence type="ECO:0000256" key="2">
    <source>
        <dbReference type="ARBA" id="ARBA00022618"/>
    </source>
</evidence>
<dbReference type="InterPro" id="IPR036388">
    <property type="entry name" value="WH-like_DNA-bd_sf"/>
</dbReference>
<dbReference type="PANTHER" id="PTHR34298">
    <property type="entry name" value="SEGREGATION AND CONDENSATION PROTEIN B"/>
    <property type="match status" value="1"/>
</dbReference>
<dbReference type="PANTHER" id="PTHR34298:SF2">
    <property type="entry name" value="SEGREGATION AND CONDENSATION PROTEIN B"/>
    <property type="match status" value="1"/>
</dbReference>
<dbReference type="STRING" id="69960.SAMN05421720_101196"/>
<gene>
    <name evidence="6" type="ORF">SAMN05421720_101196</name>
</gene>
<evidence type="ECO:0000256" key="5">
    <source>
        <dbReference type="SAM" id="MobiDB-lite"/>
    </source>
</evidence>
<dbReference type="EMBL" id="FNAP01000001">
    <property type="protein sequence ID" value="SDD66584.1"/>
    <property type="molecule type" value="Genomic_DNA"/>
</dbReference>
<feature type="region of interest" description="Disordered" evidence="5">
    <location>
        <begin position="193"/>
        <end position="226"/>
    </location>
</feature>
<keyword evidence="2" id="KW-0132">Cell division</keyword>
<name>A0A1G6WLB8_9PROT</name>
<proteinExistence type="predicted"/>
<keyword evidence="3" id="KW-0159">Chromosome partition</keyword>
<dbReference type="GO" id="GO:0051304">
    <property type="term" value="P:chromosome separation"/>
    <property type="evidence" value="ECO:0007669"/>
    <property type="project" value="InterPro"/>
</dbReference>
<evidence type="ECO:0000313" key="7">
    <source>
        <dbReference type="Proteomes" id="UP000199412"/>
    </source>
</evidence>
<dbReference type="RefSeq" id="WP_092780742.1">
    <property type="nucleotide sequence ID" value="NZ_FNAP01000001.1"/>
</dbReference>
<dbReference type="OrthoDB" id="9806226at2"/>
<reference evidence="6 7" key="1">
    <citation type="submission" date="2016-10" db="EMBL/GenBank/DDBJ databases">
        <authorList>
            <person name="de Groot N.N."/>
        </authorList>
    </citation>
    <scope>NUCLEOTIDE SEQUENCE [LARGE SCALE GENOMIC DNA]</scope>
    <source>
        <strain evidence="6 7">ATCC 700224</strain>
    </source>
</reference>
<accession>A0A1G6WLB8</accession>
<evidence type="ECO:0000313" key="6">
    <source>
        <dbReference type="EMBL" id="SDD66584.1"/>
    </source>
</evidence>
<dbReference type="NCBIfam" id="TIGR00281">
    <property type="entry name" value="SMC-Scp complex subunit ScpB"/>
    <property type="match status" value="1"/>
</dbReference>